<gene>
    <name evidence="1" type="ORF">A2751_03235</name>
</gene>
<reference evidence="1 2" key="1">
    <citation type="journal article" date="2016" name="Nat. Commun.">
        <title>Thousands of microbial genomes shed light on interconnected biogeochemical processes in an aquifer system.</title>
        <authorList>
            <person name="Anantharaman K."/>
            <person name="Brown C.T."/>
            <person name="Hug L.A."/>
            <person name="Sharon I."/>
            <person name="Castelle C.J."/>
            <person name="Probst A.J."/>
            <person name="Thomas B.C."/>
            <person name="Singh A."/>
            <person name="Wilkins M.J."/>
            <person name="Karaoz U."/>
            <person name="Brodie E.L."/>
            <person name="Williams K.H."/>
            <person name="Hubbard S.S."/>
            <person name="Banfield J.F."/>
        </authorList>
    </citation>
    <scope>NUCLEOTIDE SEQUENCE [LARGE SCALE GENOMIC DNA]</scope>
</reference>
<proteinExistence type="predicted"/>
<name>A0A1F5NL78_9BACT</name>
<protein>
    <submittedName>
        <fullName evidence="1">Uncharacterized protein</fullName>
    </submittedName>
</protein>
<dbReference type="AlphaFoldDB" id="A0A1F5NL78"/>
<organism evidence="1 2">
    <name type="scientific">Candidatus Doudnabacteria bacterium RIFCSPHIGHO2_01_FULL_46_14</name>
    <dbReference type="NCBI Taxonomy" id="1817824"/>
    <lineage>
        <taxon>Bacteria</taxon>
        <taxon>Candidatus Doudnaibacteriota</taxon>
    </lineage>
</organism>
<comment type="caution">
    <text evidence="1">The sequence shown here is derived from an EMBL/GenBank/DDBJ whole genome shotgun (WGS) entry which is preliminary data.</text>
</comment>
<evidence type="ECO:0000313" key="2">
    <source>
        <dbReference type="Proteomes" id="UP000176864"/>
    </source>
</evidence>
<dbReference type="EMBL" id="MFEK01000014">
    <property type="protein sequence ID" value="OGE78150.1"/>
    <property type="molecule type" value="Genomic_DNA"/>
</dbReference>
<accession>A0A1F5NL78</accession>
<sequence length="118" mass="13691">MSGNVDAVMMILDRRLREGMHVIIFHGLIDDVADELEDGQWKRLLDACDEGRGNDEYRGDHIEIHGYIERKMKNTGPRDQRIADAINRALDDELPEHFPLFSRKKLEKALLENITHIL</sequence>
<evidence type="ECO:0000313" key="1">
    <source>
        <dbReference type="EMBL" id="OGE78150.1"/>
    </source>
</evidence>
<dbReference type="Proteomes" id="UP000176864">
    <property type="component" value="Unassembled WGS sequence"/>
</dbReference>